<dbReference type="EMBL" id="JBHTJH010000004">
    <property type="protein sequence ID" value="MFD0861480.1"/>
    <property type="molecule type" value="Genomic_DNA"/>
</dbReference>
<dbReference type="Proteomes" id="UP001596978">
    <property type="component" value="Unassembled WGS sequence"/>
</dbReference>
<reference evidence="2" key="1">
    <citation type="journal article" date="2019" name="Int. J. Syst. Evol. Microbiol.">
        <title>The Global Catalogue of Microorganisms (GCM) 10K type strain sequencing project: providing services to taxonomists for standard genome sequencing and annotation.</title>
        <authorList>
            <consortium name="The Broad Institute Genomics Platform"/>
            <consortium name="The Broad Institute Genome Sequencing Center for Infectious Disease"/>
            <person name="Wu L."/>
            <person name="Ma J."/>
        </authorList>
    </citation>
    <scope>NUCLEOTIDE SEQUENCE [LARGE SCALE GENOMIC DNA]</scope>
    <source>
        <strain evidence="2">CCUG 62952</strain>
    </source>
</reference>
<name>A0ABW3CWF7_9FLAO</name>
<proteinExistence type="predicted"/>
<organism evidence="1 2">
    <name type="scientific">Sungkyunkwania multivorans</name>
    <dbReference type="NCBI Taxonomy" id="1173618"/>
    <lineage>
        <taxon>Bacteria</taxon>
        <taxon>Pseudomonadati</taxon>
        <taxon>Bacteroidota</taxon>
        <taxon>Flavobacteriia</taxon>
        <taxon>Flavobacteriales</taxon>
        <taxon>Flavobacteriaceae</taxon>
        <taxon>Sungkyunkwania</taxon>
    </lineage>
</organism>
<protein>
    <submittedName>
        <fullName evidence="1">Uncharacterized protein</fullName>
    </submittedName>
</protein>
<evidence type="ECO:0000313" key="1">
    <source>
        <dbReference type="EMBL" id="MFD0861480.1"/>
    </source>
</evidence>
<dbReference type="RefSeq" id="WP_386404578.1">
    <property type="nucleotide sequence ID" value="NZ_JBHTJH010000004.1"/>
</dbReference>
<sequence length="180" mass="21174">MKHHFKGFIKELIPVLLGVLIALWINNWNEARKDRKYINDFYTSLKKELRDTNNEITKKTPYQQVLVDSLDFYSDNETMTLLEVIEKAGGINGPFIRLNYWNALSNSKIELIAYDKLSILADIEEGNELLKYKRNKLVDFVYSNLTEKGKKEKVILKIMMLELMNTQKEVQKDILKILKE</sequence>
<evidence type="ECO:0000313" key="2">
    <source>
        <dbReference type="Proteomes" id="UP001596978"/>
    </source>
</evidence>
<gene>
    <name evidence="1" type="ORF">ACFQ1M_04625</name>
</gene>
<accession>A0ABW3CWF7</accession>
<comment type="caution">
    <text evidence="1">The sequence shown here is derived from an EMBL/GenBank/DDBJ whole genome shotgun (WGS) entry which is preliminary data.</text>
</comment>
<keyword evidence="2" id="KW-1185">Reference proteome</keyword>